<dbReference type="AlphaFoldDB" id="A0A5N6NWY6"/>
<protein>
    <submittedName>
        <fullName evidence="1">Uncharacterized protein</fullName>
    </submittedName>
</protein>
<dbReference type="OrthoDB" id="1681765at2759"/>
<proteinExistence type="predicted"/>
<gene>
    <name evidence="1" type="ORF">E3N88_18274</name>
</gene>
<dbReference type="EMBL" id="SZYD01000009">
    <property type="protein sequence ID" value="KAD5318328.1"/>
    <property type="molecule type" value="Genomic_DNA"/>
</dbReference>
<keyword evidence="2" id="KW-1185">Reference proteome</keyword>
<sequence length="105" mass="11844">MEVGEHIMNLAKMLIENQKASNDMEACMTKLGTMGWDESDAKYQTTLLLFGESADIRKYDENSMFAETQPQGEPSEGHSILDIEWGSQSNEYMNSLRDHIASHLA</sequence>
<dbReference type="Proteomes" id="UP000326396">
    <property type="component" value="Linkage Group LG17"/>
</dbReference>
<evidence type="ECO:0000313" key="1">
    <source>
        <dbReference type="EMBL" id="KAD5318328.1"/>
    </source>
</evidence>
<accession>A0A5N6NWY6</accession>
<organism evidence="1 2">
    <name type="scientific">Mikania micrantha</name>
    <name type="common">bitter vine</name>
    <dbReference type="NCBI Taxonomy" id="192012"/>
    <lineage>
        <taxon>Eukaryota</taxon>
        <taxon>Viridiplantae</taxon>
        <taxon>Streptophyta</taxon>
        <taxon>Embryophyta</taxon>
        <taxon>Tracheophyta</taxon>
        <taxon>Spermatophyta</taxon>
        <taxon>Magnoliopsida</taxon>
        <taxon>eudicotyledons</taxon>
        <taxon>Gunneridae</taxon>
        <taxon>Pentapetalae</taxon>
        <taxon>asterids</taxon>
        <taxon>campanulids</taxon>
        <taxon>Asterales</taxon>
        <taxon>Asteraceae</taxon>
        <taxon>Asteroideae</taxon>
        <taxon>Heliantheae alliance</taxon>
        <taxon>Eupatorieae</taxon>
        <taxon>Mikania</taxon>
    </lineage>
</organism>
<comment type="caution">
    <text evidence="1">The sequence shown here is derived from an EMBL/GenBank/DDBJ whole genome shotgun (WGS) entry which is preliminary data.</text>
</comment>
<reference evidence="1 2" key="1">
    <citation type="submission" date="2019-05" db="EMBL/GenBank/DDBJ databases">
        <title>Mikania micrantha, genome provides insights into the molecular mechanism of rapid growth.</title>
        <authorList>
            <person name="Liu B."/>
        </authorList>
    </citation>
    <scope>NUCLEOTIDE SEQUENCE [LARGE SCALE GENOMIC DNA]</scope>
    <source>
        <strain evidence="1">NLD-2019</strain>
        <tissue evidence="1">Leaf</tissue>
    </source>
</reference>
<name>A0A5N6NWY6_9ASTR</name>
<evidence type="ECO:0000313" key="2">
    <source>
        <dbReference type="Proteomes" id="UP000326396"/>
    </source>
</evidence>